<name>A0A9X1ABS7_9HYPH</name>
<comment type="caution">
    <text evidence="1">The sequence shown here is derived from an EMBL/GenBank/DDBJ whole genome shotgun (WGS) entry which is preliminary data.</text>
</comment>
<evidence type="ECO:0000313" key="1">
    <source>
        <dbReference type="EMBL" id="MBT1157000.1"/>
    </source>
</evidence>
<dbReference type="Proteomes" id="UP001138921">
    <property type="component" value="Unassembled WGS sequence"/>
</dbReference>
<dbReference type="RefSeq" id="WP_214390956.1">
    <property type="nucleotide sequence ID" value="NZ_JAFLWW010000004.1"/>
</dbReference>
<gene>
    <name evidence="1" type="ORF">J1C56_15485</name>
</gene>
<organism evidence="1 2">
    <name type="scientific">Aminobacter anthyllidis</name>
    <dbReference type="NCBI Taxonomy" id="1035067"/>
    <lineage>
        <taxon>Bacteria</taxon>
        <taxon>Pseudomonadati</taxon>
        <taxon>Pseudomonadota</taxon>
        <taxon>Alphaproteobacteria</taxon>
        <taxon>Hyphomicrobiales</taxon>
        <taxon>Phyllobacteriaceae</taxon>
        <taxon>Aminobacter</taxon>
    </lineage>
</organism>
<proteinExistence type="predicted"/>
<sequence>MNGRTRQVSRLSLQAANGALEFTRAELHRLVWSRPMTEIALQLGVRDQQVAQACDRHDIARPQPGHWQKLQYGKGVEAWPLSTDSYAAEEPVIIAGREPFSRMRDNEFAPEASRS</sequence>
<evidence type="ECO:0000313" key="2">
    <source>
        <dbReference type="Proteomes" id="UP001138921"/>
    </source>
</evidence>
<accession>A0A9X1ABS7</accession>
<dbReference type="AlphaFoldDB" id="A0A9X1ABS7"/>
<protein>
    <submittedName>
        <fullName evidence="1">Uncharacterized protein</fullName>
    </submittedName>
</protein>
<dbReference type="EMBL" id="JAFLWW010000004">
    <property type="protein sequence ID" value="MBT1157000.1"/>
    <property type="molecule type" value="Genomic_DNA"/>
</dbReference>
<reference evidence="1" key="1">
    <citation type="journal article" date="2021" name="Microorganisms">
        <title>Phylogenomic Reconstruction and Metabolic Potential of the Genus Aminobacter.</title>
        <authorList>
            <person name="Artuso I."/>
            <person name="Turrini P."/>
            <person name="Pirolo M."/>
            <person name="Lugli G.A."/>
            <person name="Ventura M."/>
            <person name="Visca P."/>
        </authorList>
    </citation>
    <scope>NUCLEOTIDE SEQUENCE</scope>
    <source>
        <strain evidence="1">LMG 26462</strain>
    </source>
</reference>
<keyword evidence="2" id="KW-1185">Reference proteome</keyword>
<reference evidence="1" key="2">
    <citation type="submission" date="2021-03" db="EMBL/GenBank/DDBJ databases">
        <authorList>
            <person name="Artuso I."/>
            <person name="Turrini P."/>
            <person name="Pirolo M."/>
            <person name="Lugli G.A."/>
            <person name="Ventura M."/>
            <person name="Visca P."/>
        </authorList>
    </citation>
    <scope>NUCLEOTIDE SEQUENCE</scope>
    <source>
        <strain evidence="1">LMG 26462</strain>
    </source>
</reference>